<name>A0A565BJW2_9BRAS</name>
<organism evidence="7 8">
    <name type="scientific">Arabis nemorensis</name>
    <dbReference type="NCBI Taxonomy" id="586526"/>
    <lineage>
        <taxon>Eukaryota</taxon>
        <taxon>Viridiplantae</taxon>
        <taxon>Streptophyta</taxon>
        <taxon>Embryophyta</taxon>
        <taxon>Tracheophyta</taxon>
        <taxon>Spermatophyta</taxon>
        <taxon>Magnoliopsida</taxon>
        <taxon>eudicotyledons</taxon>
        <taxon>Gunneridae</taxon>
        <taxon>Pentapetalae</taxon>
        <taxon>rosids</taxon>
        <taxon>malvids</taxon>
        <taxon>Brassicales</taxon>
        <taxon>Brassicaceae</taxon>
        <taxon>Arabideae</taxon>
        <taxon>Arabis</taxon>
    </lineage>
</organism>
<keyword evidence="3" id="KW-0862">Zinc</keyword>
<dbReference type="Pfam" id="PF06839">
    <property type="entry name" value="Zn_ribbon_GRF"/>
    <property type="match status" value="1"/>
</dbReference>
<keyword evidence="1" id="KW-0479">Metal-binding</keyword>
<reference evidence="7" key="1">
    <citation type="submission" date="2019-07" db="EMBL/GenBank/DDBJ databases">
        <authorList>
            <person name="Dittberner H."/>
        </authorList>
    </citation>
    <scope>NUCLEOTIDE SEQUENCE [LARGE SCALE GENOMIC DNA]</scope>
</reference>
<sequence length="165" mass="18775">MGRTFNYSLSSSSASIRSRCREADGEYDIPVSLCYCGGRVVVQTSRTDLNPGRRFFTCKNSEEGGVHVWKWWDDAVMEEFNIIKVRLDEAAGKIRNLKVFGGTTLHNTEFLAMKQRLVEYEAKLKELELELLANRGVKEWMLKFAIGGRLIGFAVISTAILRLFK</sequence>
<evidence type="ECO:0000256" key="3">
    <source>
        <dbReference type="ARBA" id="ARBA00022833"/>
    </source>
</evidence>
<evidence type="ECO:0000256" key="2">
    <source>
        <dbReference type="ARBA" id="ARBA00022771"/>
    </source>
</evidence>
<gene>
    <name evidence="7" type="ORF">ANE_LOCUS12364</name>
</gene>
<dbReference type="GO" id="GO:0008270">
    <property type="term" value="F:zinc ion binding"/>
    <property type="evidence" value="ECO:0007669"/>
    <property type="project" value="UniProtKB-KW"/>
</dbReference>
<feature type="domain" description="GRF-type" evidence="6">
    <location>
        <begin position="34"/>
        <end position="75"/>
    </location>
</feature>
<accession>A0A565BJW2</accession>
<evidence type="ECO:0000313" key="8">
    <source>
        <dbReference type="Proteomes" id="UP000489600"/>
    </source>
</evidence>
<dbReference type="InterPro" id="IPR010666">
    <property type="entry name" value="Znf_GRF"/>
</dbReference>
<protein>
    <recommendedName>
        <fullName evidence="6">GRF-type domain-containing protein</fullName>
    </recommendedName>
</protein>
<keyword evidence="5" id="KW-0472">Membrane</keyword>
<dbReference type="PROSITE" id="PS51999">
    <property type="entry name" value="ZF_GRF"/>
    <property type="match status" value="1"/>
</dbReference>
<dbReference type="AlphaFoldDB" id="A0A565BJW2"/>
<keyword evidence="5" id="KW-0812">Transmembrane</keyword>
<evidence type="ECO:0000259" key="6">
    <source>
        <dbReference type="PROSITE" id="PS51999"/>
    </source>
</evidence>
<dbReference type="PANTHER" id="PTHR33248">
    <property type="entry name" value="ZINC ION-BINDING PROTEIN"/>
    <property type="match status" value="1"/>
</dbReference>
<evidence type="ECO:0000313" key="7">
    <source>
        <dbReference type="EMBL" id="VVB01920.1"/>
    </source>
</evidence>
<proteinExistence type="predicted"/>
<comment type="caution">
    <text evidence="7">The sequence shown here is derived from an EMBL/GenBank/DDBJ whole genome shotgun (WGS) entry which is preliminary data.</text>
</comment>
<dbReference type="EMBL" id="CABITT030000004">
    <property type="protein sequence ID" value="VVB01920.1"/>
    <property type="molecule type" value="Genomic_DNA"/>
</dbReference>
<evidence type="ECO:0000256" key="4">
    <source>
        <dbReference type="PROSITE-ProRule" id="PRU01343"/>
    </source>
</evidence>
<dbReference type="OrthoDB" id="1102003at2759"/>
<keyword evidence="8" id="KW-1185">Reference proteome</keyword>
<evidence type="ECO:0000256" key="5">
    <source>
        <dbReference type="SAM" id="Phobius"/>
    </source>
</evidence>
<keyword evidence="5" id="KW-1133">Transmembrane helix</keyword>
<dbReference type="Proteomes" id="UP000489600">
    <property type="component" value="Unassembled WGS sequence"/>
</dbReference>
<feature type="transmembrane region" description="Helical" evidence="5">
    <location>
        <begin position="144"/>
        <end position="164"/>
    </location>
</feature>
<keyword evidence="2 4" id="KW-0863">Zinc-finger</keyword>
<evidence type="ECO:0000256" key="1">
    <source>
        <dbReference type="ARBA" id="ARBA00022723"/>
    </source>
</evidence>